<keyword evidence="4" id="KW-1185">Reference proteome</keyword>
<dbReference type="GO" id="GO:0015977">
    <property type="term" value="P:carbon fixation"/>
    <property type="evidence" value="ECO:0007669"/>
    <property type="project" value="InterPro"/>
</dbReference>
<comment type="caution">
    <text evidence="3">The sequence shown here is derived from an EMBL/GenBank/DDBJ whole genome shotgun (WGS) entry which is preliminary data.</text>
</comment>
<dbReference type="EMBL" id="BOPV01000001">
    <property type="protein sequence ID" value="GIL39177.1"/>
    <property type="molecule type" value="Genomic_DNA"/>
</dbReference>
<protein>
    <recommendedName>
        <fullName evidence="2">Phosphoenolpyruvate carboxylase</fullName>
    </recommendedName>
</protein>
<dbReference type="Proteomes" id="UP000681075">
    <property type="component" value="Unassembled WGS sequence"/>
</dbReference>
<dbReference type="RefSeq" id="WP_420242275.1">
    <property type="nucleotide sequence ID" value="NZ_BOPV01000001.1"/>
</dbReference>
<dbReference type="InterPro" id="IPR021135">
    <property type="entry name" value="PEP_COase"/>
</dbReference>
<evidence type="ECO:0000313" key="4">
    <source>
        <dbReference type="Proteomes" id="UP000681075"/>
    </source>
</evidence>
<sequence>MQDAPLTSPDSPTKGRLLAESATRFPVDASLDLKALAHELLEEFERFDHEAEDDPRGNPVQRLALSISHRLETGALSRGALEQLIQYLTVHGFRDRARRLRLALGELDPAANEAALAALFERAFDRAGSFESARWLLERDLYGLVLTAHPTFSLSGALMRDLALLATGMDDDGAPLDAATIKQLLARVAASEHHADEPLTLAREQTLSIDGLERLQLALRRIWRIALERAAARWPDRWRELTPRLITTASWVGYDLDGRSDISWSDTMLRRLVAQGRQLRALTREASRLRAAAGGSDALGASLELLEAKLTLATGTVDDEIATFERVRADDPATLEPVRALSQRLNARGSERLTKVEPLLALIERALRAADGNAPLERDLIVLRAELCAVGLGSARTHVRINATQLHNAIRKSVGLDTAPDDPRHRLSYLRAIEELIDTVEPVTINFGSVATERTSAKRLFMLVAQMLKYVDGTTPVRFLVAETESAFTILTVLYYAKLFGIEDKIEICPLFETEKALQMGSRVIEHLLESESYRTYLKRVGKLCVQTGYSDAGRYLGQTPACGSIERLKERILRLFDRPELAGVELVFFDTHGESIGRGCHPGGIEARLDYICTPQFRAALDADGVRFKQETSWQGGDGYLWFQTEPQALALLTRILTWLIEPPAAQHDRYYEDRDWATEFLTTVKEFQTSLMDDPAYGALLTTWGANLLFTTGSRPSKREGDGDARPSASQLRAIPHNAVLAQLGLLANTIGGVGEAMKRDPAALADMYANSPRFRRMLSLIEYGRAVSRPIALSAYIDTLDPGLWLARAAKTKDAHRAESMRRIAEMLEEWGVHVQLAKVARKLCDDAALLDRHLTSLPDREPTSVDPHTRAKLALLHAVRLALVHEVFLLATEIPEFSTRHDVANRRIFLRVLQLDVPSAVGALKRIFPATGDGVGQGDWGEPASYVSDESQDYRRENVAIFEPMLALHELVRRCSSAIAHRIGFIG</sequence>
<dbReference type="GO" id="GO:0006099">
    <property type="term" value="P:tricarboxylic acid cycle"/>
    <property type="evidence" value="ECO:0007669"/>
    <property type="project" value="InterPro"/>
</dbReference>
<dbReference type="SUPFAM" id="SSF51621">
    <property type="entry name" value="Phosphoenolpyruvate/pyruvate domain"/>
    <property type="match status" value="1"/>
</dbReference>
<proteinExistence type="predicted"/>
<dbReference type="GO" id="GO:0005829">
    <property type="term" value="C:cytosol"/>
    <property type="evidence" value="ECO:0007669"/>
    <property type="project" value="TreeGrafter"/>
</dbReference>
<dbReference type="PANTHER" id="PTHR30523:SF6">
    <property type="entry name" value="PHOSPHOENOLPYRUVATE CARBOXYLASE"/>
    <property type="match status" value="1"/>
</dbReference>
<dbReference type="AlphaFoldDB" id="A0A8S8XD30"/>
<dbReference type="Pfam" id="PF00311">
    <property type="entry name" value="PEPcase"/>
    <property type="match status" value="1"/>
</dbReference>
<comment type="function">
    <text evidence="1">Forms oxaloacetate, a four-carbon dicarboxylic acid source for the tricarboxylic acid cycle.</text>
</comment>
<organism evidence="3 4">
    <name type="scientific">Roseiterribacter gracilis</name>
    <dbReference type="NCBI Taxonomy" id="2812848"/>
    <lineage>
        <taxon>Bacteria</taxon>
        <taxon>Pseudomonadati</taxon>
        <taxon>Pseudomonadota</taxon>
        <taxon>Alphaproteobacteria</taxon>
        <taxon>Rhodospirillales</taxon>
        <taxon>Roseiterribacteraceae</taxon>
        <taxon>Roseiterribacter</taxon>
    </lineage>
</organism>
<name>A0A8S8XD30_9PROT</name>
<evidence type="ECO:0000256" key="1">
    <source>
        <dbReference type="ARBA" id="ARBA00003670"/>
    </source>
</evidence>
<reference evidence="3" key="1">
    <citation type="submission" date="2021-02" db="EMBL/GenBank/DDBJ databases">
        <title>Genome sequence of Rhodospirillales sp. strain TMPK1 isolated from soil.</title>
        <authorList>
            <person name="Nakai R."/>
            <person name="Kusada H."/>
            <person name="Tamaki H."/>
        </authorList>
    </citation>
    <scope>NUCLEOTIDE SEQUENCE</scope>
    <source>
        <strain evidence="3">TMPK1</strain>
    </source>
</reference>
<dbReference type="PANTHER" id="PTHR30523">
    <property type="entry name" value="PHOSPHOENOLPYRUVATE CARBOXYLASE"/>
    <property type="match status" value="1"/>
</dbReference>
<dbReference type="GO" id="GO:0008964">
    <property type="term" value="F:phosphoenolpyruvate carboxylase activity"/>
    <property type="evidence" value="ECO:0007669"/>
    <property type="project" value="InterPro"/>
</dbReference>
<dbReference type="InterPro" id="IPR015813">
    <property type="entry name" value="Pyrv/PenolPyrv_kinase-like_dom"/>
</dbReference>
<gene>
    <name evidence="3" type="ORF">TMPK1_14140</name>
</gene>
<evidence type="ECO:0000313" key="3">
    <source>
        <dbReference type="EMBL" id="GIL39177.1"/>
    </source>
</evidence>
<evidence type="ECO:0000256" key="2">
    <source>
        <dbReference type="ARBA" id="ARBA00022419"/>
    </source>
</evidence>
<accession>A0A8S8XD30</accession>